<dbReference type="PROSITE" id="PS50192">
    <property type="entry name" value="T_SNARE"/>
    <property type="match status" value="1"/>
</dbReference>
<dbReference type="GO" id="GO:0012507">
    <property type="term" value="C:ER to Golgi transport vesicle membrane"/>
    <property type="evidence" value="ECO:0007669"/>
    <property type="project" value="TreeGrafter"/>
</dbReference>
<name>A0A1J1HA98_PLARL</name>
<keyword evidence="6 8" id="KW-0472">Membrane</keyword>
<dbReference type="GO" id="GO:0006906">
    <property type="term" value="P:vesicle fusion"/>
    <property type="evidence" value="ECO:0007669"/>
    <property type="project" value="TreeGrafter"/>
</dbReference>
<feature type="transmembrane region" description="Helical" evidence="8">
    <location>
        <begin position="194"/>
        <end position="215"/>
    </location>
</feature>
<proteinExistence type="predicted"/>
<keyword evidence="4" id="KW-0653">Protein transport</keyword>
<dbReference type="OMA" id="HISECER"/>
<dbReference type="SUPFAM" id="SSF58038">
    <property type="entry name" value="SNARE fusion complex"/>
    <property type="match status" value="1"/>
</dbReference>
<dbReference type="GO" id="GO:0005794">
    <property type="term" value="C:Golgi apparatus"/>
    <property type="evidence" value="ECO:0007669"/>
    <property type="project" value="TreeGrafter"/>
</dbReference>
<dbReference type="PANTHER" id="PTHR21230:SF1">
    <property type="entry name" value="GOLGI SNAP RECEPTOR COMPLEX MEMBER 2"/>
    <property type="match status" value="1"/>
</dbReference>
<dbReference type="KEGG" id="prel:PRELSG_1232400"/>
<evidence type="ECO:0000256" key="6">
    <source>
        <dbReference type="ARBA" id="ARBA00023136"/>
    </source>
</evidence>
<dbReference type="InterPro" id="IPR000727">
    <property type="entry name" value="T_SNARE_dom"/>
</dbReference>
<evidence type="ECO:0000256" key="3">
    <source>
        <dbReference type="ARBA" id="ARBA00022692"/>
    </source>
</evidence>
<organism evidence="10 11">
    <name type="scientific">Plasmodium relictum</name>
    <dbReference type="NCBI Taxonomy" id="85471"/>
    <lineage>
        <taxon>Eukaryota</taxon>
        <taxon>Sar</taxon>
        <taxon>Alveolata</taxon>
        <taxon>Apicomplexa</taxon>
        <taxon>Aconoidasida</taxon>
        <taxon>Haemosporida</taxon>
        <taxon>Plasmodiidae</taxon>
        <taxon>Plasmodium</taxon>
        <taxon>Plasmodium (Haemamoeba)</taxon>
    </lineage>
</organism>
<evidence type="ECO:0000313" key="11">
    <source>
        <dbReference type="Proteomes" id="UP000220158"/>
    </source>
</evidence>
<evidence type="ECO:0000256" key="8">
    <source>
        <dbReference type="SAM" id="Phobius"/>
    </source>
</evidence>
<sequence length="220" mass="26178">MNEIFYYSEEIDNLLEDYRKLLNDLKNESCEEKTNKYYNDINFISERIKTAKDAYFIEVRNLPEKDQNNHILKIKGKMSILENLNLEFDFIKSKLIYEKNEEKKRKIVKEKYLTPKEIEVRGDIIQDHTKESIYRMKKMVDESEQMTKEAANKLNIQNEKLQEVTDNIDDVEKNITNAKQTLREIAKEAITDRFVRLLALLIFIVLIILIALIAIPKKKK</sequence>
<keyword evidence="11" id="KW-1185">Reference proteome</keyword>
<dbReference type="EMBL" id="LN835307">
    <property type="protein sequence ID" value="CRH01440.1"/>
    <property type="molecule type" value="Genomic_DNA"/>
</dbReference>
<keyword evidence="7" id="KW-0175">Coiled coil</keyword>
<dbReference type="Gene3D" id="1.20.5.110">
    <property type="match status" value="1"/>
</dbReference>
<dbReference type="GeneID" id="39737568"/>
<dbReference type="Proteomes" id="UP000220158">
    <property type="component" value="Chromosome 12"/>
</dbReference>
<protein>
    <submittedName>
        <fullName evidence="10">SNARE protein, putative</fullName>
    </submittedName>
</protein>
<evidence type="ECO:0000256" key="4">
    <source>
        <dbReference type="ARBA" id="ARBA00022927"/>
    </source>
</evidence>
<dbReference type="GO" id="GO:0031902">
    <property type="term" value="C:late endosome membrane"/>
    <property type="evidence" value="ECO:0007669"/>
    <property type="project" value="TreeGrafter"/>
</dbReference>
<evidence type="ECO:0000256" key="7">
    <source>
        <dbReference type="SAM" id="Coils"/>
    </source>
</evidence>
<evidence type="ECO:0000256" key="1">
    <source>
        <dbReference type="ARBA" id="ARBA00004211"/>
    </source>
</evidence>
<dbReference type="GO" id="GO:0005484">
    <property type="term" value="F:SNAP receptor activity"/>
    <property type="evidence" value="ECO:0007669"/>
    <property type="project" value="TreeGrafter"/>
</dbReference>
<dbReference type="GO" id="GO:0005789">
    <property type="term" value="C:endoplasmic reticulum membrane"/>
    <property type="evidence" value="ECO:0007669"/>
    <property type="project" value="TreeGrafter"/>
</dbReference>
<dbReference type="OrthoDB" id="19261at2759"/>
<dbReference type="GO" id="GO:0000149">
    <property type="term" value="F:SNARE binding"/>
    <property type="evidence" value="ECO:0007669"/>
    <property type="project" value="TreeGrafter"/>
</dbReference>
<accession>A0A1J1HA98</accession>
<dbReference type="GO" id="GO:0015031">
    <property type="term" value="P:protein transport"/>
    <property type="evidence" value="ECO:0007669"/>
    <property type="project" value="UniProtKB-KW"/>
</dbReference>
<feature type="domain" description="T-SNARE coiled-coil homology" evidence="9">
    <location>
        <begin position="123"/>
        <end position="185"/>
    </location>
</feature>
<dbReference type="PANTHER" id="PTHR21230">
    <property type="entry name" value="VESICLE TRANSPORT V-SNARE PROTEIN VTI1-RELATED"/>
    <property type="match status" value="1"/>
</dbReference>
<keyword evidence="3 8" id="KW-0812">Transmembrane</keyword>
<comment type="subcellular location">
    <subcellularLocation>
        <location evidence="1">Membrane</location>
        <topology evidence="1">Single-pass type IV membrane protein</topology>
    </subcellularLocation>
</comment>
<gene>
    <name evidence="10" type="ORF">PRELSG_1232400</name>
</gene>
<dbReference type="GO" id="GO:0031201">
    <property type="term" value="C:SNARE complex"/>
    <property type="evidence" value="ECO:0007669"/>
    <property type="project" value="TreeGrafter"/>
</dbReference>
<evidence type="ECO:0000256" key="2">
    <source>
        <dbReference type="ARBA" id="ARBA00022448"/>
    </source>
</evidence>
<keyword evidence="2" id="KW-0813">Transport</keyword>
<dbReference type="AlphaFoldDB" id="A0A1J1HA98"/>
<reference evidence="10 11" key="1">
    <citation type="submission" date="2015-04" db="EMBL/GenBank/DDBJ databases">
        <authorList>
            <consortium name="Pathogen Informatics"/>
        </authorList>
    </citation>
    <scope>NUCLEOTIDE SEQUENCE [LARGE SCALE GENOMIC DNA]</scope>
    <source>
        <strain evidence="10 11">SGS1</strain>
    </source>
</reference>
<feature type="coiled-coil region" evidence="7">
    <location>
        <begin position="147"/>
        <end position="188"/>
    </location>
</feature>
<evidence type="ECO:0000256" key="5">
    <source>
        <dbReference type="ARBA" id="ARBA00022989"/>
    </source>
</evidence>
<evidence type="ECO:0000313" key="10">
    <source>
        <dbReference type="EMBL" id="CRH01440.1"/>
    </source>
</evidence>
<keyword evidence="5 8" id="KW-1133">Transmembrane helix</keyword>
<dbReference type="RefSeq" id="XP_028534440.1">
    <property type="nucleotide sequence ID" value="XM_028678119.1"/>
</dbReference>
<dbReference type="VEuPathDB" id="PlasmoDB:PRELSG_1232400"/>
<evidence type="ECO:0000259" key="9">
    <source>
        <dbReference type="PROSITE" id="PS50192"/>
    </source>
</evidence>